<evidence type="ECO:0000256" key="15">
    <source>
        <dbReference type="SAM" id="Coils"/>
    </source>
</evidence>
<evidence type="ECO:0000256" key="13">
    <source>
        <dbReference type="HAMAP-Rule" id="MF_01398"/>
    </source>
</evidence>
<sequence length="191" mass="20627">MADIASLATAAAGTYSEGVIEVEDSHGSYEEPTLFWLESYQWVSVAMLILVLIAIFVGKVHKTIGKGLDDRIAAIREELDEAKRLRAEAETLRDEYAAKIANAENNAEAMLENAKAEAESILTNAEAESKALVERRKRMAQDKIAAAERDAIADVRAKAAAAAAQASRKLIGENLDAETDRKLADDLIAGI</sequence>
<evidence type="ECO:0000256" key="7">
    <source>
        <dbReference type="ARBA" id="ARBA00023065"/>
    </source>
</evidence>
<accession>A0A395LGB9</accession>
<keyword evidence="4 13" id="KW-0812">Transmembrane</keyword>
<evidence type="ECO:0000256" key="1">
    <source>
        <dbReference type="ARBA" id="ARBA00005513"/>
    </source>
</evidence>
<dbReference type="EMBL" id="QRBB01000002">
    <property type="protein sequence ID" value="RDS75803.1"/>
    <property type="molecule type" value="Genomic_DNA"/>
</dbReference>
<evidence type="ECO:0000256" key="9">
    <source>
        <dbReference type="ARBA" id="ARBA00023310"/>
    </source>
</evidence>
<keyword evidence="6 13" id="KW-1133">Transmembrane helix</keyword>
<gene>
    <name evidence="13" type="primary">atpF</name>
    <name evidence="16" type="ORF">DL238_13995</name>
</gene>
<evidence type="ECO:0000313" key="17">
    <source>
        <dbReference type="Proteomes" id="UP000254101"/>
    </source>
</evidence>
<keyword evidence="9 13" id="KW-0066">ATP synthesis</keyword>
<keyword evidence="2 13" id="KW-0813">Transport</keyword>
<evidence type="ECO:0000256" key="6">
    <source>
        <dbReference type="ARBA" id="ARBA00022989"/>
    </source>
</evidence>
<comment type="function">
    <text evidence="11">Component of the F(0) channel, it forms part of the peripheral stalk, linking F(1) to F(0). The b'-subunit is a diverged and duplicated form of b found in plants and photosynthetic bacteria.</text>
</comment>
<dbReference type="AlphaFoldDB" id="A0A395LGB9"/>
<feature type="coiled-coil region" evidence="15">
    <location>
        <begin position="65"/>
        <end position="150"/>
    </location>
</feature>
<evidence type="ECO:0000313" key="16">
    <source>
        <dbReference type="EMBL" id="RDS75803.1"/>
    </source>
</evidence>
<dbReference type="OrthoDB" id="7391503at2"/>
<comment type="similarity">
    <text evidence="1 13 14">Belongs to the ATPase B chain family.</text>
</comment>
<evidence type="ECO:0000256" key="3">
    <source>
        <dbReference type="ARBA" id="ARBA00022547"/>
    </source>
</evidence>
<comment type="subunit">
    <text evidence="13">F-type ATPases have 2 components, F(1) - the catalytic core - and F(0) - the membrane proton channel. F(1) has five subunits: alpha(3), beta(3), gamma(1), delta(1), epsilon(1). F(0) has three main subunits: a(1), b(2) and c(10-14). The alpha and beta chains form an alternating ring which encloses part of the gamma chain. F(1) is attached to F(0) by a central stalk formed by the gamma and epsilon chains, while a peripheral stalk is formed by the delta and b chains.</text>
</comment>
<dbReference type="GO" id="GO:0005886">
    <property type="term" value="C:plasma membrane"/>
    <property type="evidence" value="ECO:0007669"/>
    <property type="project" value="UniProtKB-SubCell"/>
</dbReference>
<comment type="function">
    <text evidence="10 13">F(1)F(0) ATP synthase produces ATP from ADP in the presence of a proton or sodium gradient. F-type ATPases consist of two structural domains, F(1) containing the extramembraneous catalytic core and F(0) containing the membrane proton channel, linked together by a central stalk and a peripheral stalk. During catalysis, ATP synthesis in the catalytic domain of F(1) is coupled via a rotary mechanism of the central stalk subunits to proton translocation.</text>
</comment>
<dbReference type="RefSeq" id="WP_115493071.1">
    <property type="nucleotide sequence ID" value="NZ_JACHWW010000002.1"/>
</dbReference>
<evidence type="ECO:0000256" key="4">
    <source>
        <dbReference type="ARBA" id="ARBA00022692"/>
    </source>
</evidence>
<keyword evidence="15" id="KW-0175">Coiled coil</keyword>
<dbReference type="PANTHER" id="PTHR33445">
    <property type="entry name" value="ATP SYNTHASE SUBUNIT B', CHLOROPLASTIC"/>
    <property type="match status" value="1"/>
</dbReference>
<evidence type="ECO:0000256" key="12">
    <source>
        <dbReference type="ARBA" id="ARBA00037847"/>
    </source>
</evidence>
<feature type="transmembrane region" description="Helical" evidence="13">
    <location>
        <begin position="40"/>
        <end position="58"/>
    </location>
</feature>
<dbReference type="InterPro" id="IPR002146">
    <property type="entry name" value="ATP_synth_b/b'su_bac/chlpt"/>
</dbReference>
<dbReference type="GO" id="GO:0046961">
    <property type="term" value="F:proton-transporting ATPase activity, rotational mechanism"/>
    <property type="evidence" value="ECO:0007669"/>
    <property type="project" value="TreeGrafter"/>
</dbReference>
<dbReference type="CDD" id="cd06503">
    <property type="entry name" value="ATP-synt_Fo_b"/>
    <property type="match status" value="1"/>
</dbReference>
<reference evidence="16 17" key="1">
    <citation type="submission" date="2018-07" db="EMBL/GenBank/DDBJ databases">
        <title>Erythrobacter nanhaiensis sp. nov., a novel member of the genus Erythrobacter isolated from the South China Sea.</title>
        <authorList>
            <person name="Chen X."/>
            <person name="Liu J."/>
        </authorList>
    </citation>
    <scope>NUCLEOTIDE SEQUENCE [LARGE SCALE GENOMIC DNA]</scope>
    <source>
        <strain evidence="16 17">S-5</strain>
    </source>
</reference>
<keyword evidence="7 13" id="KW-0406">Ion transport</keyword>
<dbReference type="Pfam" id="PF00430">
    <property type="entry name" value="ATP-synt_B"/>
    <property type="match status" value="1"/>
</dbReference>
<dbReference type="GO" id="GO:0012505">
    <property type="term" value="C:endomembrane system"/>
    <property type="evidence" value="ECO:0007669"/>
    <property type="project" value="UniProtKB-SubCell"/>
</dbReference>
<keyword evidence="3 13" id="KW-0138">CF(0)</keyword>
<keyword evidence="13" id="KW-1003">Cell membrane</keyword>
<proteinExistence type="inferred from homology"/>
<comment type="subcellular location">
    <subcellularLocation>
        <location evidence="13">Cell membrane</location>
        <topology evidence="13">Single-pass membrane protein</topology>
    </subcellularLocation>
    <subcellularLocation>
        <location evidence="12">Endomembrane system</location>
        <topology evidence="12">Single-pass membrane protein</topology>
    </subcellularLocation>
</comment>
<evidence type="ECO:0000256" key="5">
    <source>
        <dbReference type="ARBA" id="ARBA00022781"/>
    </source>
</evidence>
<keyword evidence="17" id="KW-1185">Reference proteome</keyword>
<dbReference type="Proteomes" id="UP000254101">
    <property type="component" value="Unassembled WGS sequence"/>
</dbReference>
<evidence type="ECO:0000256" key="8">
    <source>
        <dbReference type="ARBA" id="ARBA00023136"/>
    </source>
</evidence>
<organism evidence="16 17">
    <name type="scientific">Alteriqipengyuania lutimaris</name>
    <dbReference type="NCBI Taxonomy" id="1538146"/>
    <lineage>
        <taxon>Bacteria</taxon>
        <taxon>Pseudomonadati</taxon>
        <taxon>Pseudomonadota</taxon>
        <taxon>Alphaproteobacteria</taxon>
        <taxon>Sphingomonadales</taxon>
        <taxon>Erythrobacteraceae</taxon>
        <taxon>Alteriqipengyuania</taxon>
    </lineage>
</organism>
<dbReference type="HAMAP" id="MF_01398">
    <property type="entry name" value="ATP_synth_b_bprime"/>
    <property type="match status" value="1"/>
</dbReference>
<evidence type="ECO:0000256" key="11">
    <source>
        <dbReference type="ARBA" id="ARBA00025614"/>
    </source>
</evidence>
<dbReference type="PANTHER" id="PTHR33445:SF1">
    <property type="entry name" value="ATP SYNTHASE SUBUNIT B"/>
    <property type="match status" value="1"/>
</dbReference>
<keyword evidence="8 13" id="KW-0472">Membrane</keyword>
<evidence type="ECO:0000256" key="14">
    <source>
        <dbReference type="RuleBase" id="RU003848"/>
    </source>
</evidence>
<evidence type="ECO:0000256" key="2">
    <source>
        <dbReference type="ARBA" id="ARBA00022448"/>
    </source>
</evidence>
<evidence type="ECO:0000256" key="10">
    <source>
        <dbReference type="ARBA" id="ARBA00025198"/>
    </source>
</evidence>
<dbReference type="GO" id="GO:0045259">
    <property type="term" value="C:proton-transporting ATP synthase complex"/>
    <property type="evidence" value="ECO:0007669"/>
    <property type="project" value="UniProtKB-KW"/>
</dbReference>
<keyword evidence="5 13" id="KW-0375">Hydrogen ion transport</keyword>
<protein>
    <recommendedName>
        <fullName evidence="13">ATP synthase subunit b</fullName>
    </recommendedName>
    <alternativeName>
        <fullName evidence="13">ATP synthase F(0) sector subunit b</fullName>
    </alternativeName>
    <alternativeName>
        <fullName evidence="13">ATPase subunit I</fullName>
    </alternativeName>
    <alternativeName>
        <fullName evidence="13">F-type ATPase subunit b</fullName>
        <shortName evidence="13">F-ATPase subunit b</shortName>
    </alternativeName>
</protein>
<dbReference type="GO" id="GO:0046933">
    <property type="term" value="F:proton-transporting ATP synthase activity, rotational mechanism"/>
    <property type="evidence" value="ECO:0007669"/>
    <property type="project" value="UniProtKB-UniRule"/>
</dbReference>
<name>A0A395LGB9_9SPHN</name>
<dbReference type="InterPro" id="IPR050059">
    <property type="entry name" value="ATP_synthase_B_chain"/>
</dbReference>
<comment type="caution">
    <text evidence="16">The sequence shown here is derived from an EMBL/GenBank/DDBJ whole genome shotgun (WGS) entry which is preliminary data.</text>
</comment>